<accession>A0ABQ1VK32</accession>
<evidence type="ECO:0000313" key="8">
    <source>
        <dbReference type="Proteomes" id="UP000640509"/>
    </source>
</evidence>
<dbReference type="SUPFAM" id="SSF88946">
    <property type="entry name" value="Sigma2 domain of RNA polymerase sigma factors"/>
    <property type="match status" value="1"/>
</dbReference>
<dbReference type="CDD" id="cd06171">
    <property type="entry name" value="Sigma70_r4"/>
    <property type="match status" value="1"/>
</dbReference>
<dbReference type="InterPro" id="IPR007627">
    <property type="entry name" value="RNA_pol_sigma70_r2"/>
</dbReference>
<dbReference type="NCBIfam" id="TIGR02937">
    <property type="entry name" value="sigma70-ECF"/>
    <property type="match status" value="1"/>
</dbReference>
<evidence type="ECO:0000259" key="6">
    <source>
        <dbReference type="Pfam" id="PF08281"/>
    </source>
</evidence>
<feature type="domain" description="RNA polymerase sigma-70 region 2" evidence="5">
    <location>
        <begin position="11"/>
        <end position="74"/>
    </location>
</feature>
<dbReference type="InterPro" id="IPR014284">
    <property type="entry name" value="RNA_pol_sigma-70_dom"/>
</dbReference>
<evidence type="ECO:0000259" key="5">
    <source>
        <dbReference type="Pfam" id="PF04542"/>
    </source>
</evidence>
<keyword evidence="4" id="KW-0804">Transcription</keyword>
<reference evidence="8" key="1">
    <citation type="journal article" date="2019" name="Int. J. Syst. Evol. Microbiol.">
        <title>The Global Catalogue of Microorganisms (GCM) 10K type strain sequencing project: providing services to taxonomists for standard genome sequencing and annotation.</title>
        <authorList>
            <consortium name="The Broad Institute Genomics Platform"/>
            <consortium name="The Broad Institute Genome Sequencing Center for Infectious Disease"/>
            <person name="Wu L."/>
            <person name="Ma J."/>
        </authorList>
    </citation>
    <scope>NUCLEOTIDE SEQUENCE [LARGE SCALE GENOMIC DNA]</scope>
    <source>
        <strain evidence="8">CGMCC 1.15419</strain>
    </source>
</reference>
<dbReference type="Proteomes" id="UP000640509">
    <property type="component" value="Unassembled WGS sequence"/>
</dbReference>
<dbReference type="InterPro" id="IPR013324">
    <property type="entry name" value="RNA_pol_sigma_r3/r4-like"/>
</dbReference>
<evidence type="ECO:0000256" key="4">
    <source>
        <dbReference type="ARBA" id="ARBA00023163"/>
    </source>
</evidence>
<dbReference type="RefSeq" id="WP_188715875.1">
    <property type="nucleotide sequence ID" value="NZ_BMIV01000011.1"/>
</dbReference>
<evidence type="ECO:0000256" key="3">
    <source>
        <dbReference type="ARBA" id="ARBA00023082"/>
    </source>
</evidence>
<name>A0ABQ1VK32_9RHOB</name>
<keyword evidence="3" id="KW-0731">Sigma factor</keyword>
<dbReference type="PANTHER" id="PTHR43133">
    <property type="entry name" value="RNA POLYMERASE ECF-TYPE SIGMA FACTO"/>
    <property type="match status" value="1"/>
</dbReference>
<dbReference type="Gene3D" id="1.10.10.10">
    <property type="entry name" value="Winged helix-like DNA-binding domain superfamily/Winged helix DNA-binding domain"/>
    <property type="match status" value="1"/>
</dbReference>
<dbReference type="InterPro" id="IPR039425">
    <property type="entry name" value="RNA_pol_sigma-70-like"/>
</dbReference>
<comment type="caution">
    <text evidence="7">The sequence shown here is derived from an EMBL/GenBank/DDBJ whole genome shotgun (WGS) entry which is preliminary data.</text>
</comment>
<evidence type="ECO:0000256" key="1">
    <source>
        <dbReference type="ARBA" id="ARBA00010641"/>
    </source>
</evidence>
<gene>
    <name evidence="7" type="ORF">GCM10011402_29010</name>
</gene>
<keyword evidence="7" id="KW-0240">DNA-directed RNA polymerase</keyword>
<dbReference type="SUPFAM" id="SSF88659">
    <property type="entry name" value="Sigma3 and sigma4 domains of RNA polymerase sigma factors"/>
    <property type="match status" value="1"/>
</dbReference>
<protein>
    <submittedName>
        <fullName evidence="7">DNA-directed RNA polymerase sigma-70 factor</fullName>
    </submittedName>
</protein>
<dbReference type="Gene3D" id="1.10.1740.10">
    <property type="match status" value="1"/>
</dbReference>
<dbReference type="InterPro" id="IPR013249">
    <property type="entry name" value="RNA_pol_sigma70_r4_t2"/>
</dbReference>
<dbReference type="EMBL" id="BMIV01000011">
    <property type="protein sequence ID" value="GGF74553.1"/>
    <property type="molecule type" value="Genomic_DNA"/>
</dbReference>
<evidence type="ECO:0000256" key="2">
    <source>
        <dbReference type="ARBA" id="ARBA00023015"/>
    </source>
</evidence>
<dbReference type="Pfam" id="PF08281">
    <property type="entry name" value="Sigma70_r4_2"/>
    <property type="match status" value="1"/>
</dbReference>
<dbReference type="Pfam" id="PF04542">
    <property type="entry name" value="Sigma70_r2"/>
    <property type="match status" value="1"/>
</dbReference>
<organism evidence="7 8">
    <name type="scientific">Paracoccus acridae</name>
    <dbReference type="NCBI Taxonomy" id="1795310"/>
    <lineage>
        <taxon>Bacteria</taxon>
        <taxon>Pseudomonadati</taxon>
        <taxon>Pseudomonadota</taxon>
        <taxon>Alphaproteobacteria</taxon>
        <taxon>Rhodobacterales</taxon>
        <taxon>Paracoccaceae</taxon>
        <taxon>Paracoccus</taxon>
    </lineage>
</organism>
<sequence length="163" mass="18294">MDAAFGEALIRLLPNLRRYAMSLARRADLADDLVQTTVERAIRASDSYDPSSRLEPWLFRITRNAFIDVTRRQRTQGIEVDVFDIPEALADDGSRAVEARLMLRATQEAMRELPAEQAEILHLICVEELSYAEAAQVLGIPKGTVMSRLSRARLALADKLGIR</sequence>
<keyword evidence="8" id="KW-1185">Reference proteome</keyword>
<dbReference type="PANTHER" id="PTHR43133:SF25">
    <property type="entry name" value="RNA POLYMERASE SIGMA FACTOR RFAY-RELATED"/>
    <property type="match status" value="1"/>
</dbReference>
<comment type="similarity">
    <text evidence="1">Belongs to the sigma-70 factor family. ECF subfamily.</text>
</comment>
<keyword evidence="2" id="KW-0805">Transcription regulation</keyword>
<proteinExistence type="inferred from homology"/>
<dbReference type="GO" id="GO:0000428">
    <property type="term" value="C:DNA-directed RNA polymerase complex"/>
    <property type="evidence" value="ECO:0007669"/>
    <property type="project" value="UniProtKB-KW"/>
</dbReference>
<feature type="domain" description="RNA polymerase sigma factor 70 region 4 type 2" evidence="6">
    <location>
        <begin position="104"/>
        <end position="156"/>
    </location>
</feature>
<dbReference type="InterPro" id="IPR013325">
    <property type="entry name" value="RNA_pol_sigma_r2"/>
</dbReference>
<evidence type="ECO:0000313" key="7">
    <source>
        <dbReference type="EMBL" id="GGF74553.1"/>
    </source>
</evidence>
<dbReference type="InterPro" id="IPR036388">
    <property type="entry name" value="WH-like_DNA-bd_sf"/>
</dbReference>